<gene>
    <name evidence="2" type="ORF">ENV60_08260</name>
</gene>
<protein>
    <submittedName>
        <fullName evidence="2">T9SS type A sorting domain-containing protein</fullName>
    </submittedName>
</protein>
<proteinExistence type="predicted"/>
<dbReference type="EMBL" id="DTGZ01000156">
    <property type="protein sequence ID" value="HGV98272.1"/>
    <property type="molecule type" value="Genomic_DNA"/>
</dbReference>
<name>A0A7C4X9S0_UNCW3</name>
<organism evidence="2">
    <name type="scientific">candidate division WOR-3 bacterium</name>
    <dbReference type="NCBI Taxonomy" id="2052148"/>
    <lineage>
        <taxon>Bacteria</taxon>
        <taxon>Bacteria division WOR-3</taxon>
    </lineage>
</organism>
<evidence type="ECO:0000259" key="1">
    <source>
        <dbReference type="Pfam" id="PF18962"/>
    </source>
</evidence>
<feature type="domain" description="Secretion system C-terminal sorting" evidence="1">
    <location>
        <begin position="368"/>
        <end position="443"/>
    </location>
</feature>
<dbReference type="InterPro" id="IPR026444">
    <property type="entry name" value="Secre_tail"/>
</dbReference>
<dbReference type="AlphaFoldDB" id="A0A7C4X9S0"/>
<sequence length="445" mass="50992">MRPPTLAIDSSGNPYVLVAVWRTASPPILDYLLLFSKSNGIWSADTFELNAEDPLYSIALTIDKNNRPWCIYTAYYNDGVDTVWYLIVVHKDSTGWVKDTVESRRPQDGPSFYWTSITTDNLLGVHIAYDYSINGWHYAYYAFLNDSIWQKEKVDTTFIGDYCCSIDVDSQNRPHISYFRDTASIGENLWYAKKVDSVWYCEEVDHTMFASWWPTSIRVNPVNDLPAIAYRDPLTYQMKYAWYDGTIWHIDIVALEGFIMSPQVLDFDSSGRPWMIYCDEGYGRTFVAYKDTNGFWHTELLPLLPPLTYSYPGALRIGQDGTIHMTRIGNSDDFCVREIHYIYGTPEGIEEGAGIKMAGERSKLIITPNIVRGNARIQFTIFEKQCISLKLYDLTGREVMVISDGIIDAGTHSYDLNVTSLISGIYFLILEGEKEVKTRKLLVIR</sequence>
<comment type="caution">
    <text evidence="2">The sequence shown here is derived from an EMBL/GenBank/DDBJ whole genome shotgun (WGS) entry which is preliminary data.</text>
</comment>
<dbReference type="Pfam" id="PF18962">
    <property type="entry name" value="Por_Secre_tail"/>
    <property type="match status" value="1"/>
</dbReference>
<dbReference type="NCBIfam" id="TIGR04183">
    <property type="entry name" value="Por_Secre_tail"/>
    <property type="match status" value="1"/>
</dbReference>
<evidence type="ECO:0000313" key="2">
    <source>
        <dbReference type="EMBL" id="HGV98272.1"/>
    </source>
</evidence>
<reference evidence="2" key="1">
    <citation type="journal article" date="2020" name="mSystems">
        <title>Genome- and Community-Level Interaction Insights into Carbon Utilization and Element Cycling Functions of Hydrothermarchaeota in Hydrothermal Sediment.</title>
        <authorList>
            <person name="Zhou Z."/>
            <person name="Liu Y."/>
            <person name="Xu W."/>
            <person name="Pan J."/>
            <person name="Luo Z.H."/>
            <person name="Li M."/>
        </authorList>
    </citation>
    <scope>NUCLEOTIDE SEQUENCE [LARGE SCALE GENOMIC DNA]</scope>
    <source>
        <strain evidence="2">SpSt-774</strain>
    </source>
</reference>
<accession>A0A7C4X9S0</accession>